<dbReference type="PANTHER" id="PTHR11487:SF0">
    <property type="entry name" value="S-ACYL FATTY ACID SYNTHASE THIOESTERASE, MEDIUM CHAIN"/>
    <property type="match status" value="1"/>
</dbReference>
<organism evidence="4 5">
    <name type="scientific">Streptomyces cinnamoneus</name>
    <name type="common">Streptoverticillium cinnamoneum</name>
    <dbReference type="NCBI Taxonomy" id="53446"/>
    <lineage>
        <taxon>Bacteria</taxon>
        <taxon>Bacillati</taxon>
        <taxon>Actinomycetota</taxon>
        <taxon>Actinomycetes</taxon>
        <taxon>Kitasatosporales</taxon>
        <taxon>Streptomycetaceae</taxon>
        <taxon>Streptomyces</taxon>
        <taxon>Streptomyces cinnamoneus group</taxon>
    </lineage>
</organism>
<dbReference type="InterPro" id="IPR012223">
    <property type="entry name" value="TEII"/>
</dbReference>
<dbReference type="Pfam" id="PF00975">
    <property type="entry name" value="Thioesterase"/>
    <property type="match status" value="1"/>
</dbReference>
<dbReference type="PANTHER" id="PTHR11487">
    <property type="entry name" value="THIOESTERASE"/>
    <property type="match status" value="1"/>
</dbReference>
<comment type="similarity">
    <text evidence="1">Belongs to the thioesterase family.</text>
</comment>
<name>A0A2G1XKS7_STRCJ</name>
<proteinExistence type="inferred from homology"/>
<evidence type="ECO:0000313" key="5">
    <source>
        <dbReference type="Proteomes" id="UP000222531"/>
    </source>
</evidence>
<dbReference type="Proteomes" id="UP000222531">
    <property type="component" value="Unassembled WGS sequence"/>
</dbReference>
<reference evidence="4 5" key="1">
    <citation type="journal article" date="2017" name="Biochemistry">
        <title>Identification of the Biosynthetic Pathway for the Antibiotic Bicyclomycin.</title>
        <authorList>
            <person name="Patteson J."/>
            <person name="Cai W."/>
            <person name="Johnson R.A."/>
            <person name="Santa Maria K."/>
            <person name="Li B."/>
        </authorList>
    </citation>
    <scope>NUCLEOTIDE SEQUENCE [LARGE SCALE GENOMIC DNA]</scope>
    <source>
        <strain evidence="4 5">ATCC 21532</strain>
    </source>
</reference>
<keyword evidence="5" id="KW-1185">Reference proteome</keyword>
<gene>
    <name evidence="4" type="ORF">BLA24_12200</name>
</gene>
<dbReference type="Gene3D" id="3.40.50.1820">
    <property type="entry name" value="alpha/beta hydrolase"/>
    <property type="match status" value="1"/>
</dbReference>
<feature type="region of interest" description="Disordered" evidence="2">
    <location>
        <begin position="202"/>
        <end position="234"/>
    </location>
</feature>
<dbReference type="SUPFAM" id="SSF53474">
    <property type="entry name" value="alpha/beta-Hydrolases"/>
    <property type="match status" value="1"/>
</dbReference>
<dbReference type="EMBL" id="NHZO01000136">
    <property type="protein sequence ID" value="PHQ51864.1"/>
    <property type="molecule type" value="Genomic_DNA"/>
</dbReference>
<sequence>MSSASVDVEFIRINQLHVPSTFRLACFPHVVGSSAPFLLLSELLLPTVEVVALRYPDTGGNCPVPRIADPEVLADSAFETLVKCTDRPLALFGHRIGAHIAYRVAQRLEHEAGTIPTTLFVSGQEPPPRAPGEAAARPALSCPVVALAGSRGGRPVPAGAEEWKRCTDGRFGLEVFPGEADYFRSGGRQLVNLIHDQLISLPGRREKTRDHRGPDKGSIPAPRLPHSFRVRDVP</sequence>
<dbReference type="AlphaFoldDB" id="A0A2G1XKS7"/>
<feature type="domain" description="Thioesterase" evidence="3">
    <location>
        <begin position="23"/>
        <end position="138"/>
    </location>
</feature>
<evidence type="ECO:0000313" key="4">
    <source>
        <dbReference type="EMBL" id="PHQ51864.1"/>
    </source>
</evidence>
<dbReference type="OrthoDB" id="3481201at2"/>
<evidence type="ECO:0000259" key="3">
    <source>
        <dbReference type="Pfam" id="PF00975"/>
    </source>
</evidence>
<dbReference type="InterPro" id="IPR001031">
    <property type="entry name" value="Thioesterase"/>
</dbReference>
<evidence type="ECO:0000256" key="2">
    <source>
        <dbReference type="SAM" id="MobiDB-lite"/>
    </source>
</evidence>
<dbReference type="InterPro" id="IPR029058">
    <property type="entry name" value="AB_hydrolase_fold"/>
</dbReference>
<comment type="caution">
    <text evidence="4">The sequence shown here is derived from an EMBL/GenBank/DDBJ whole genome shotgun (WGS) entry which is preliminary data.</text>
</comment>
<dbReference type="GO" id="GO:0008610">
    <property type="term" value="P:lipid biosynthetic process"/>
    <property type="evidence" value="ECO:0007669"/>
    <property type="project" value="TreeGrafter"/>
</dbReference>
<feature type="compositionally biased region" description="Basic and acidic residues" evidence="2">
    <location>
        <begin position="203"/>
        <end position="215"/>
    </location>
</feature>
<accession>A0A2G1XKS7</accession>
<protein>
    <recommendedName>
        <fullName evidence="3">Thioesterase domain-containing protein</fullName>
    </recommendedName>
</protein>
<evidence type="ECO:0000256" key="1">
    <source>
        <dbReference type="ARBA" id="ARBA00007169"/>
    </source>
</evidence>